<dbReference type="EMBL" id="KV722563">
    <property type="protein sequence ID" value="OCH85793.1"/>
    <property type="molecule type" value="Genomic_DNA"/>
</dbReference>
<keyword evidence="2" id="KW-1185">Reference proteome</keyword>
<evidence type="ECO:0000313" key="1">
    <source>
        <dbReference type="EMBL" id="OCH85793.1"/>
    </source>
</evidence>
<gene>
    <name evidence="1" type="ORF">OBBRIDRAFT_890943</name>
</gene>
<dbReference type="Proteomes" id="UP000250043">
    <property type="component" value="Unassembled WGS sequence"/>
</dbReference>
<sequence length="158" mass="17694">MAPTSTKVWPAEQGGKMVPLLQADRLADCIIGCAVENTDIEMLLCDFSDDIKTAKSAQVSSDAVAKKVQARLATTNIKINTLNVENLYVDTDRSRKNRETWRKVKSLREGKIATHLVEHDRIQSRFRQAAATQKIERTQEIPDLAVVNRLLLHSLARA</sequence>
<name>A0A8E2AKC5_9APHY</name>
<reference evidence="1 2" key="1">
    <citation type="submission" date="2016-07" db="EMBL/GenBank/DDBJ databases">
        <title>Draft genome of the white-rot fungus Obba rivulosa 3A-2.</title>
        <authorList>
            <consortium name="DOE Joint Genome Institute"/>
            <person name="Miettinen O."/>
            <person name="Riley R."/>
            <person name="Acob R."/>
            <person name="Barry K."/>
            <person name="Cullen D."/>
            <person name="De Vries R."/>
            <person name="Hainaut M."/>
            <person name="Hatakka A."/>
            <person name="Henrissat B."/>
            <person name="Hilden K."/>
            <person name="Kuo R."/>
            <person name="Labutti K."/>
            <person name="Lipzen A."/>
            <person name="Makela M.R."/>
            <person name="Sandor L."/>
            <person name="Spatafora J.W."/>
            <person name="Grigoriev I.V."/>
            <person name="Hibbett D.S."/>
        </authorList>
    </citation>
    <scope>NUCLEOTIDE SEQUENCE [LARGE SCALE GENOMIC DNA]</scope>
    <source>
        <strain evidence="1 2">3A-2</strain>
    </source>
</reference>
<proteinExistence type="predicted"/>
<evidence type="ECO:0000313" key="2">
    <source>
        <dbReference type="Proteomes" id="UP000250043"/>
    </source>
</evidence>
<protein>
    <submittedName>
        <fullName evidence="1">Uncharacterized protein</fullName>
    </submittedName>
</protein>
<accession>A0A8E2AKC5</accession>
<dbReference type="AlphaFoldDB" id="A0A8E2AKC5"/>
<organism evidence="1 2">
    <name type="scientific">Obba rivulosa</name>
    <dbReference type="NCBI Taxonomy" id="1052685"/>
    <lineage>
        <taxon>Eukaryota</taxon>
        <taxon>Fungi</taxon>
        <taxon>Dikarya</taxon>
        <taxon>Basidiomycota</taxon>
        <taxon>Agaricomycotina</taxon>
        <taxon>Agaricomycetes</taxon>
        <taxon>Polyporales</taxon>
        <taxon>Gelatoporiaceae</taxon>
        <taxon>Obba</taxon>
    </lineage>
</organism>